<protein>
    <submittedName>
        <fullName evidence="2">Uncharacterized protein</fullName>
    </submittedName>
</protein>
<keyword evidence="3" id="KW-1185">Reference proteome</keyword>
<evidence type="ECO:0000256" key="1">
    <source>
        <dbReference type="SAM" id="SignalP"/>
    </source>
</evidence>
<organism evidence="2 3">
    <name type="scientific">Rubus argutus</name>
    <name type="common">Southern blackberry</name>
    <dbReference type="NCBI Taxonomy" id="59490"/>
    <lineage>
        <taxon>Eukaryota</taxon>
        <taxon>Viridiplantae</taxon>
        <taxon>Streptophyta</taxon>
        <taxon>Embryophyta</taxon>
        <taxon>Tracheophyta</taxon>
        <taxon>Spermatophyta</taxon>
        <taxon>Magnoliopsida</taxon>
        <taxon>eudicotyledons</taxon>
        <taxon>Gunneridae</taxon>
        <taxon>Pentapetalae</taxon>
        <taxon>rosids</taxon>
        <taxon>fabids</taxon>
        <taxon>Rosales</taxon>
        <taxon>Rosaceae</taxon>
        <taxon>Rosoideae</taxon>
        <taxon>Rosoideae incertae sedis</taxon>
        <taxon>Rubus</taxon>
    </lineage>
</organism>
<reference evidence="2 3" key="1">
    <citation type="journal article" date="2023" name="G3 (Bethesda)">
        <title>A chromosome-length genome assembly and annotation of blackberry (Rubus argutus, cv. 'Hillquist').</title>
        <authorList>
            <person name="Bruna T."/>
            <person name="Aryal R."/>
            <person name="Dudchenko O."/>
            <person name="Sargent D.J."/>
            <person name="Mead D."/>
            <person name="Buti M."/>
            <person name="Cavallini A."/>
            <person name="Hytonen T."/>
            <person name="Andres J."/>
            <person name="Pham M."/>
            <person name="Weisz D."/>
            <person name="Mascagni F."/>
            <person name="Usai G."/>
            <person name="Natali L."/>
            <person name="Bassil N."/>
            <person name="Fernandez G.E."/>
            <person name="Lomsadze A."/>
            <person name="Armour M."/>
            <person name="Olukolu B."/>
            <person name="Poorten T."/>
            <person name="Britton C."/>
            <person name="Davik J."/>
            <person name="Ashrafi H."/>
            <person name="Aiden E.L."/>
            <person name="Borodovsky M."/>
            <person name="Worthington M."/>
        </authorList>
    </citation>
    <scope>NUCLEOTIDE SEQUENCE [LARGE SCALE GENOMIC DNA]</scope>
    <source>
        <strain evidence="2">PI 553951</strain>
    </source>
</reference>
<proteinExistence type="predicted"/>
<gene>
    <name evidence="2" type="ORF">M0R45_016422</name>
</gene>
<evidence type="ECO:0000313" key="2">
    <source>
        <dbReference type="EMBL" id="KAK9939733.1"/>
    </source>
</evidence>
<comment type="caution">
    <text evidence="2">The sequence shown here is derived from an EMBL/GenBank/DDBJ whole genome shotgun (WGS) entry which is preliminary data.</text>
</comment>
<dbReference type="Proteomes" id="UP001457282">
    <property type="component" value="Unassembled WGS sequence"/>
</dbReference>
<dbReference type="AlphaFoldDB" id="A0AAW1XUZ9"/>
<evidence type="ECO:0000313" key="3">
    <source>
        <dbReference type="Proteomes" id="UP001457282"/>
    </source>
</evidence>
<keyword evidence="1" id="KW-0732">Signal</keyword>
<dbReference type="EMBL" id="JBEDUW010000003">
    <property type="protein sequence ID" value="KAK9939733.1"/>
    <property type="molecule type" value="Genomic_DNA"/>
</dbReference>
<name>A0AAW1XUZ9_RUBAR</name>
<feature type="signal peptide" evidence="1">
    <location>
        <begin position="1"/>
        <end position="22"/>
    </location>
</feature>
<sequence>MARLHGLGTADWFLEFWAAARAEWVDGDAVMVMAWGWHHYESGGLSTAAAMAAWNHGVTAMGVPVRGQSIWMEAELWCTGL</sequence>
<accession>A0AAW1XUZ9</accession>
<feature type="chain" id="PRO_5043497851" evidence="1">
    <location>
        <begin position="23"/>
        <end position="81"/>
    </location>
</feature>